<dbReference type="AlphaFoldDB" id="A0A2K8MQ94"/>
<evidence type="ECO:0000313" key="2">
    <source>
        <dbReference type="Proteomes" id="UP000229081"/>
    </source>
</evidence>
<dbReference type="Proteomes" id="UP000229081">
    <property type="component" value="Chromosome"/>
</dbReference>
<accession>A0A2K8MQ94</accession>
<dbReference type="EMBL" id="CP024923">
    <property type="protein sequence ID" value="ATY33631.1"/>
    <property type="molecule type" value="Genomic_DNA"/>
</dbReference>
<gene>
    <name evidence="1" type="ORF">CVN68_18045</name>
</gene>
<keyword evidence="2" id="KW-1185">Reference proteome</keyword>
<dbReference type="KEGG" id="sphc:CVN68_18045"/>
<reference evidence="1 2" key="1">
    <citation type="submission" date="2017-11" db="EMBL/GenBank/DDBJ databases">
        <title>Complete genome sequence of Sphingomonas sp. Strain Cra20, a psychrotolerant potential plant growth promoting rhizobacteria.</title>
        <authorList>
            <person name="Luo Y."/>
        </authorList>
    </citation>
    <scope>NUCLEOTIDE SEQUENCE [LARGE SCALE GENOMIC DNA]</scope>
    <source>
        <strain evidence="1 2">Cra20</strain>
    </source>
</reference>
<sequence length="196" mass="21812">MWDFHERHFRSGDIREEPAIAAFASGLVADGPGRIDVQRSVLARYPLQVLPLIEWDLSENAPELFGTLQSGGATRGFFLDYPGDGVTGRFHVCDLTPEIATLICDERLFGSATVFVDDLFLSVIAAWYTDITHLCMRVPLFDAHLAEHPLHLDLFGDPAERPACNFEEALKGATKRIAAWFDAPRRGVSPAPPRHR</sequence>
<organism evidence="1 2">
    <name type="scientific">Sphingomonas psychrotolerans</name>
    <dbReference type="NCBI Taxonomy" id="1327635"/>
    <lineage>
        <taxon>Bacteria</taxon>
        <taxon>Pseudomonadati</taxon>
        <taxon>Pseudomonadota</taxon>
        <taxon>Alphaproteobacteria</taxon>
        <taxon>Sphingomonadales</taxon>
        <taxon>Sphingomonadaceae</taxon>
        <taxon>Sphingomonas</taxon>
    </lineage>
</organism>
<dbReference type="RefSeq" id="WP_100283430.1">
    <property type="nucleotide sequence ID" value="NZ_CP024923.1"/>
</dbReference>
<evidence type="ECO:0000313" key="1">
    <source>
        <dbReference type="EMBL" id="ATY33631.1"/>
    </source>
</evidence>
<proteinExistence type="predicted"/>
<dbReference type="OrthoDB" id="9829210at2"/>
<protein>
    <submittedName>
        <fullName evidence="1">Uncharacterized protein</fullName>
    </submittedName>
</protein>
<name>A0A2K8MQ94_9SPHN</name>